<proteinExistence type="predicted"/>
<evidence type="ECO:0000313" key="1">
    <source>
        <dbReference type="EMBL" id="MBX41570.1"/>
    </source>
</evidence>
<dbReference type="AlphaFoldDB" id="A0A2P2NGP0"/>
<organism evidence="1">
    <name type="scientific">Rhizophora mucronata</name>
    <name type="common">Asiatic mangrove</name>
    <dbReference type="NCBI Taxonomy" id="61149"/>
    <lineage>
        <taxon>Eukaryota</taxon>
        <taxon>Viridiplantae</taxon>
        <taxon>Streptophyta</taxon>
        <taxon>Embryophyta</taxon>
        <taxon>Tracheophyta</taxon>
        <taxon>Spermatophyta</taxon>
        <taxon>Magnoliopsida</taxon>
        <taxon>eudicotyledons</taxon>
        <taxon>Gunneridae</taxon>
        <taxon>Pentapetalae</taxon>
        <taxon>rosids</taxon>
        <taxon>fabids</taxon>
        <taxon>Malpighiales</taxon>
        <taxon>Rhizophoraceae</taxon>
        <taxon>Rhizophora</taxon>
    </lineage>
</organism>
<name>A0A2P2NGP0_RHIMU</name>
<accession>A0A2P2NGP0</accession>
<sequence length="35" mass="3965">MAWKYCGFCSGFSLTGKTGRLLPGLRLHMMLMMLI</sequence>
<reference evidence="1" key="1">
    <citation type="submission" date="2018-02" db="EMBL/GenBank/DDBJ databases">
        <title>Rhizophora mucronata_Transcriptome.</title>
        <authorList>
            <person name="Meera S.P."/>
            <person name="Sreeshan A."/>
            <person name="Augustine A."/>
        </authorList>
    </citation>
    <scope>NUCLEOTIDE SEQUENCE</scope>
    <source>
        <tissue evidence="1">Leaf</tissue>
    </source>
</reference>
<dbReference type="EMBL" id="GGEC01061086">
    <property type="protein sequence ID" value="MBX41570.1"/>
    <property type="molecule type" value="Transcribed_RNA"/>
</dbReference>
<protein>
    <submittedName>
        <fullName evidence="1">Uncharacterized protein</fullName>
    </submittedName>
</protein>